<protein>
    <submittedName>
        <fullName evidence="1">Nucleotide pyrophosphohydrolase</fullName>
    </submittedName>
</protein>
<evidence type="ECO:0000313" key="1">
    <source>
        <dbReference type="EMBL" id="BCJ64233.1"/>
    </source>
</evidence>
<dbReference type="Pfam" id="PF12643">
    <property type="entry name" value="MazG-like"/>
    <property type="match status" value="1"/>
</dbReference>
<dbReference type="GO" id="GO:0005829">
    <property type="term" value="C:cytosol"/>
    <property type="evidence" value="ECO:0007669"/>
    <property type="project" value="TreeGrafter"/>
</dbReference>
<dbReference type="RefSeq" id="WP_212822442.1">
    <property type="nucleotide sequence ID" value="NZ_AP023359.1"/>
</dbReference>
<organism evidence="1 2">
    <name type="scientific">Polymorphospora rubra</name>
    <dbReference type="NCBI Taxonomy" id="338584"/>
    <lineage>
        <taxon>Bacteria</taxon>
        <taxon>Bacillati</taxon>
        <taxon>Actinomycetota</taxon>
        <taxon>Actinomycetes</taxon>
        <taxon>Micromonosporales</taxon>
        <taxon>Micromonosporaceae</taxon>
        <taxon>Polymorphospora</taxon>
    </lineage>
</organism>
<dbReference type="GO" id="GO:0006253">
    <property type="term" value="P:dCTP catabolic process"/>
    <property type="evidence" value="ECO:0007669"/>
    <property type="project" value="TreeGrafter"/>
</dbReference>
<dbReference type="Gene3D" id="1.10.287.1080">
    <property type="entry name" value="MazG-like"/>
    <property type="match status" value="1"/>
</dbReference>
<keyword evidence="2" id="KW-1185">Reference proteome</keyword>
<gene>
    <name evidence="1" type="ORF">Prubr_12540</name>
</gene>
<dbReference type="PANTHER" id="PTHR46523">
    <property type="entry name" value="DCTP PYROPHOSPHATASE 1"/>
    <property type="match status" value="1"/>
</dbReference>
<dbReference type="SUPFAM" id="SSF101386">
    <property type="entry name" value="all-alpha NTP pyrophosphatases"/>
    <property type="match status" value="1"/>
</dbReference>
<dbReference type="GO" id="GO:0042262">
    <property type="term" value="P:DNA protection"/>
    <property type="evidence" value="ECO:0007669"/>
    <property type="project" value="TreeGrafter"/>
</dbReference>
<proteinExistence type="predicted"/>
<sequence length="130" mass="14283">MTTGHPSPAPEPREPSVEDLAHRLRDFAAERDWQRFHTPKNLAMALAGEVGELVAEFQWLTPAEAAEVMDGPAGERVRAEIGDVMIYLTRLADVLGIDLVRAATDKLAHSARRYTVEASRGSIAKIPQPE</sequence>
<dbReference type="Proteomes" id="UP000680866">
    <property type="component" value="Chromosome"/>
</dbReference>
<dbReference type="CDD" id="cd11537">
    <property type="entry name" value="NTP-PPase_RS21-C6_like"/>
    <property type="match status" value="1"/>
</dbReference>
<dbReference type="EMBL" id="AP023359">
    <property type="protein sequence ID" value="BCJ64233.1"/>
    <property type="molecule type" value="Genomic_DNA"/>
</dbReference>
<dbReference type="GO" id="GO:0047840">
    <property type="term" value="F:dCTP diphosphatase activity"/>
    <property type="evidence" value="ECO:0007669"/>
    <property type="project" value="TreeGrafter"/>
</dbReference>
<name>A0A810MX99_9ACTN</name>
<dbReference type="AlphaFoldDB" id="A0A810MX99"/>
<reference evidence="1" key="1">
    <citation type="submission" date="2020-08" db="EMBL/GenBank/DDBJ databases">
        <title>Whole genome shotgun sequence of Polymorphospora rubra NBRC 101157.</title>
        <authorList>
            <person name="Komaki H."/>
            <person name="Tamura T."/>
        </authorList>
    </citation>
    <scope>NUCLEOTIDE SEQUENCE</scope>
    <source>
        <strain evidence="1">NBRC 101157</strain>
    </source>
</reference>
<dbReference type="KEGG" id="pry:Prubr_12540"/>
<dbReference type="PANTHER" id="PTHR46523:SF1">
    <property type="entry name" value="DCTP PYROPHOSPHATASE 1"/>
    <property type="match status" value="1"/>
</dbReference>
<evidence type="ECO:0000313" key="2">
    <source>
        <dbReference type="Proteomes" id="UP000680866"/>
    </source>
</evidence>
<dbReference type="InterPro" id="IPR025984">
    <property type="entry name" value="DCTPP"/>
</dbReference>
<dbReference type="InterPro" id="IPR052555">
    <property type="entry name" value="dCTP_Pyrophosphatase"/>
</dbReference>
<accession>A0A810MX99</accession>
<dbReference type="PIRSF" id="PIRSF029826">
    <property type="entry name" value="UCP029826_pph"/>
    <property type="match status" value="1"/>
</dbReference>